<name>A0AAV2S626_MEGNR</name>
<comment type="caution">
    <text evidence="4">The sequence shown here is derived from an EMBL/GenBank/DDBJ whole genome shotgun (WGS) entry which is preliminary data.</text>
</comment>
<accession>A0AAV2S626</accession>
<protein>
    <recommendedName>
        <fullName evidence="3">Peptidase M13 N-terminal domain-containing protein</fullName>
    </recommendedName>
</protein>
<feature type="non-terminal residue" evidence="4">
    <location>
        <position position="486"/>
    </location>
</feature>
<feature type="domain" description="Peptidase M13 N-terminal" evidence="3">
    <location>
        <begin position="218"/>
        <end position="483"/>
    </location>
</feature>
<dbReference type="Proteomes" id="UP001497623">
    <property type="component" value="Unassembled WGS sequence"/>
</dbReference>
<dbReference type="Pfam" id="PF05649">
    <property type="entry name" value="Peptidase_M13_N"/>
    <property type="match status" value="1"/>
</dbReference>
<feature type="region of interest" description="Disordered" evidence="2">
    <location>
        <begin position="368"/>
        <end position="393"/>
    </location>
</feature>
<dbReference type="Gene3D" id="1.10.1380.10">
    <property type="entry name" value="Neutral endopeptidase , domain2"/>
    <property type="match status" value="1"/>
</dbReference>
<keyword evidence="5" id="KW-1185">Reference proteome</keyword>
<gene>
    <name evidence="4" type="ORF">MNOR_LOCUS32291</name>
</gene>
<feature type="non-terminal residue" evidence="4">
    <location>
        <position position="1"/>
    </location>
</feature>
<evidence type="ECO:0000256" key="1">
    <source>
        <dbReference type="ARBA" id="ARBA00007357"/>
    </source>
</evidence>
<evidence type="ECO:0000256" key="2">
    <source>
        <dbReference type="SAM" id="MobiDB-lite"/>
    </source>
</evidence>
<evidence type="ECO:0000313" key="4">
    <source>
        <dbReference type="EMBL" id="CAL4159546.1"/>
    </source>
</evidence>
<dbReference type="SUPFAM" id="SSF55486">
    <property type="entry name" value="Metalloproteases ('zincins'), catalytic domain"/>
    <property type="match status" value="1"/>
</dbReference>
<dbReference type="GO" id="GO:0005886">
    <property type="term" value="C:plasma membrane"/>
    <property type="evidence" value="ECO:0007669"/>
    <property type="project" value="TreeGrafter"/>
</dbReference>
<evidence type="ECO:0000259" key="3">
    <source>
        <dbReference type="Pfam" id="PF05649"/>
    </source>
</evidence>
<dbReference type="InterPro" id="IPR008753">
    <property type="entry name" value="Peptidase_M13_N"/>
</dbReference>
<dbReference type="AlphaFoldDB" id="A0AAV2S626"/>
<dbReference type="PANTHER" id="PTHR11733:SF224">
    <property type="entry name" value="NEPRILYSIN-2"/>
    <property type="match status" value="1"/>
</dbReference>
<organism evidence="4 5">
    <name type="scientific">Meganyctiphanes norvegica</name>
    <name type="common">Northern krill</name>
    <name type="synonym">Thysanopoda norvegica</name>
    <dbReference type="NCBI Taxonomy" id="48144"/>
    <lineage>
        <taxon>Eukaryota</taxon>
        <taxon>Metazoa</taxon>
        <taxon>Ecdysozoa</taxon>
        <taxon>Arthropoda</taxon>
        <taxon>Crustacea</taxon>
        <taxon>Multicrustacea</taxon>
        <taxon>Malacostraca</taxon>
        <taxon>Eumalacostraca</taxon>
        <taxon>Eucarida</taxon>
        <taxon>Euphausiacea</taxon>
        <taxon>Euphausiidae</taxon>
        <taxon>Meganyctiphanes</taxon>
    </lineage>
</organism>
<dbReference type="PANTHER" id="PTHR11733">
    <property type="entry name" value="ZINC METALLOPROTEASE FAMILY M13 NEPRILYSIN-RELATED"/>
    <property type="match status" value="1"/>
</dbReference>
<sequence length="486" mass="55717">FLTSDQLCWCGMWEPTPLIRKPLLKSWLLLLLVKICLFAVVEGFSRQRVEPNSIYQPTTYNLEAPSHILQRRTTHQNQFHTSDNILESALQQSRDQLRQEEIQTSGHITEVALHDSESLIEDALLALQNNRNPTVRRFPDLSSLPADTLKVFDNSIQLQEVALHNSEHLRDAALHERLKKSAGSTQDDKRKDCKLCTSKGCVTAAADILAKMDSTHDPCQDFYQFACGGYVATTHIPEDVKRVTQFTETRDKLYEQLKKLISQNITSNDTHIDKMVKNMYQSCMNLEEINERGVQPLKSVLRFMGGWPVVEGDSWNKDDFDWIKATHTNRKLGYSVSYLFDFSIDIDLGNNSWRIIGLDQPRNLGIPSRRAAKKEPSLRSLNPNPDRTPSDADSKYSVFNDSQVQAYFKFQVDLAVMLGADRGRAEEELKDSVVFESKLAKMTTPKQNRRNMTSLYNKMTLKELQELVPQVPWLDYINNILEPHLK</sequence>
<dbReference type="InterPro" id="IPR042089">
    <property type="entry name" value="Peptidase_M13_dom_2"/>
</dbReference>
<comment type="similarity">
    <text evidence="1">Belongs to the peptidase M13 family.</text>
</comment>
<dbReference type="GO" id="GO:0004222">
    <property type="term" value="F:metalloendopeptidase activity"/>
    <property type="evidence" value="ECO:0007669"/>
    <property type="project" value="InterPro"/>
</dbReference>
<dbReference type="InterPro" id="IPR000718">
    <property type="entry name" value="Peptidase_M13"/>
</dbReference>
<reference evidence="4 5" key="1">
    <citation type="submission" date="2024-05" db="EMBL/GenBank/DDBJ databases">
        <authorList>
            <person name="Wallberg A."/>
        </authorList>
    </citation>
    <scope>NUCLEOTIDE SEQUENCE [LARGE SCALE GENOMIC DNA]</scope>
</reference>
<dbReference type="EMBL" id="CAXKWB010043593">
    <property type="protein sequence ID" value="CAL4159546.1"/>
    <property type="molecule type" value="Genomic_DNA"/>
</dbReference>
<dbReference type="PROSITE" id="PS51885">
    <property type="entry name" value="NEPRILYSIN"/>
    <property type="match status" value="1"/>
</dbReference>
<proteinExistence type="inferred from homology"/>
<evidence type="ECO:0000313" key="5">
    <source>
        <dbReference type="Proteomes" id="UP001497623"/>
    </source>
</evidence>
<dbReference type="GO" id="GO:0016485">
    <property type="term" value="P:protein processing"/>
    <property type="evidence" value="ECO:0007669"/>
    <property type="project" value="TreeGrafter"/>
</dbReference>